<reference evidence="1 2" key="1">
    <citation type="journal article" date="2024" name="IMA Fungus">
        <title>IMA Genome - F19 : A genome assembly and annotation guide to empower mycologists, including annotated draft genome sequences of Ceratocystis pirilliformis, Diaporthe australafricana, Fusarium ophioides, Paecilomyces lecythidis, and Sporothrix stenoceras.</title>
        <authorList>
            <person name="Aylward J."/>
            <person name="Wilson A.M."/>
            <person name="Visagie C.M."/>
            <person name="Spraker J."/>
            <person name="Barnes I."/>
            <person name="Buitendag C."/>
            <person name="Ceriani C."/>
            <person name="Del Mar Angel L."/>
            <person name="du Plessis D."/>
            <person name="Fuchs T."/>
            <person name="Gasser K."/>
            <person name="Kramer D."/>
            <person name="Li W."/>
            <person name="Munsamy K."/>
            <person name="Piso A."/>
            <person name="Price J.L."/>
            <person name="Sonnekus B."/>
            <person name="Thomas C."/>
            <person name="van der Nest A."/>
            <person name="van Dijk A."/>
            <person name="van Heerden A."/>
            <person name="van Vuuren N."/>
            <person name="Yilmaz N."/>
            <person name="Duong T.A."/>
            <person name="van der Merwe N.A."/>
            <person name="Wingfield M.J."/>
            <person name="Wingfield B.D."/>
        </authorList>
    </citation>
    <scope>NUCLEOTIDE SEQUENCE [LARGE SCALE GENOMIC DNA]</scope>
    <source>
        <strain evidence="1 2">CMW 18300</strain>
    </source>
</reference>
<dbReference type="Proteomes" id="UP001583177">
    <property type="component" value="Unassembled WGS sequence"/>
</dbReference>
<gene>
    <name evidence="1" type="ORF">Daus18300_013822</name>
</gene>
<keyword evidence="2" id="KW-1185">Reference proteome</keyword>
<accession>A0ABR3VXU5</accession>
<evidence type="ECO:0000313" key="2">
    <source>
        <dbReference type="Proteomes" id="UP001583177"/>
    </source>
</evidence>
<dbReference type="EMBL" id="JAWRVE010000232">
    <property type="protein sequence ID" value="KAL1847833.1"/>
    <property type="molecule type" value="Genomic_DNA"/>
</dbReference>
<name>A0ABR3VXU5_9PEZI</name>
<protein>
    <submittedName>
        <fullName evidence="1">Uncharacterized protein</fullName>
    </submittedName>
</protein>
<feature type="non-terminal residue" evidence="1">
    <location>
        <position position="1"/>
    </location>
</feature>
<sequence length="407" mass="45442">KKAAYNEESRLCLDCKVSLTQGQYRMESTLKTPGQEAPLVKSFLGDTDDFPSRARHLINREDSYLGGWLSVIDAFPSREISELPFFGALQWPAYSHDCLVQLGVMGLVEAGKDMTGFKLTRKGTDVMPFYKSEFLTRLDLSTLLALVDISNLGDENIKRSAIRMVLFLEHCHVIVKEATEQANRSVKDFILALEDIANSKNGGPGRKYVHRGSLWAAWVVLEDATRSSNKPRPSEFAPKTDQPPFVLDANAFGDYTEDVAFWEKNLGLKPLPKSGWGGFQLADSEADAIQNLMVRSYYPFLMEIPLQLRSMYKEGVRLDTGLYRTKSAAFRSKPMQTLFQEVWAETLRNNAPSRSSILCAGLPAPPLTLNSDESEVIAEAVMIMPHDTVSSLDQGSLDKLARDNDTL</sequence>
<evidence type="ECO:0000313" key="1">
    <source>
        <dbReference type="EMBL" id="KAL1847833.1"/>
    </source>
</evidence>
<organism evidence="1 2">
    <name type="scientific">Diaporthe australafricana</name>
    <dbReference type="NCBI Taxonomy" id="127596"/>
    <lineage>
        <taxon>Eukaryota</taxon>
        <taxon>Fungi</taxon>
        <taxon>Dikarya</taxon>
        <taxon>Ascomycota</taxon>
        <taxon>Pezizomycotina</taxon>
        <taxon>Sordariomycetes</taxon>
        <taxon>Sordariomycetidae</taxon>
        <taxon>Diaporthales</taxon>
        <taxon>Diaporthaceae</taxon>
        <taxon>Diaporthe</taxon>
    </lineage>
</organism>
<proteinExistence type="predicted"/>
<comment type="caution">
    <text evidence="1">The sequence shown here is derived from an EMBL/GenBank/DDBJ whole genome shotgun (WGS) entry which is preliminary data.</text>
</comment>